<accession>A0A401ZTD0</accession>
<proteinExistence type="predicted"/>
<name>A0A401ZTD0_9CHLR</name>
<dbReference type="OrthoDB" id="161792at2"/>
<organism evidence="1 2">
    <name type="scientific">Tengunoibacter tsumagoiensis</name>
    <dbReference type="NCBI Taxonomy" id="2014871"/>
    <lineage>
        <taxon>Bacteria</taxon>
        <taxon>Bacillati</taxon>
        <taxon>Chloroflexota</taxon>
        <taxon>Ktedonobacteria</taxon>
        <taxon>Ktedonobacterales</taxon>
        <taxon>Dictyobacteraceae</taxon>
        <taxon>Tengunoibacter</taxon>
    </lineage>
</organism>
<dbReference type="Pfam" id="PF13671">
    <property type="entry name" value="AAA_33"/>
    <property type="match status" value="1"/>
</dbReference>
<dbReference type="Proteomes" id="UP000287352">
    <property type="component" value="Unassembled WGS sequence"/>
</dbReference>
<dbReference type="Gene3D" id="3.40.50.300">
    <property type="entry name" value="P-loop containing nucleotide triphosphate hydrolases"/>
    <property type="match status" value="1"/>
</dbReference>
<reference evidence="2" key="1">
    <citation type="submission" date="2018-12" db="EMBL/GenBank/DDBJ databases">
        <title>Tengunoibacter tsumagoiensis gen. nov., sp. nov., Dictyobacter kobayashii sp. nov., D. alpinus sp. nov., and D. joshuensis sp. nov. and description of Dictyobacteraceae fam. nov. within the order Ktedonobacterales isolated from Tengu-no-mugimeshi.</title>
        <authorList>
            <person name="Wang C.M."/>
            <person name="Zheng Y."/>
            <person name="Sakai Y."/>
            <person name="Toyoda A."/>
            <person name="Minakuchi Y."/>
            <person name="Abe K."/>
            <person name="Yokota A."/>
            <person name="Yabe S."/>
        </authorList>
    </citation>
    <scope>NUCLEOTIDE SEQUENCE [LARGE SCALE GENOMIC DNA]</scope>
    <source>
        <strain evidence="2">Uno3</strain>
    </source>
</reference>
<dbReference type="EMBL" id="BIFR01000001">
    <property type="protein sequence ID" value="GCE10149.1"/>
    <property type="molecule type" value="Genomic_DNA"/>
</dbReference>
<protein>
    <submittedName>
        <fullName evidence="1">Uncharacterized protein</fullName>
    </submittedName>
</protein>
<dbReference type="AlphaFoldDB" id="A0A401ZTD0"/>
<evidence type="ECO:0000313" key="2">
    <source>
        <dbReference type="Proteomes" id="UP000287352"/>
    </source>
</evidence>
<sequence>MNIKVFVLGRPGSGKSTVARHLRHFFALHQYTTRHINDYTILQRMFREDVDHKRFLPTANNGFDAIDFTVLDQALHEVECEAQQWSKRCNLLTLEFARDNYRHAFRQFTPAFLRNAYVLFMDADLELCLQRVNQRVACSKNADDHPSFSSTIFRNYYGQDNRAYITGALHTEFHLTNLVQLINNTGPLEDCMAQVERFAQAILERELPSIEHASALVC</sequence>
<keyword evidence="2" id="KW-1185">Reference proteome</keyword>
<dbReference type="InterPro" id="IPR027417">
    <property type="entry name" value="P-loop_NTPase"/>
</dbReference>
<comment type="caution">
    <text evidence="1">The sequence shown here is derived from an EMBL/GenBank/DDBJ whole genome shotgun (WGS) entry which is preliminary data.</text>
</comment>
<dbReference type="SUPFAM" id="SSF52540">
    <property type="entry name" value="P-loop containing nucleoside triphosphate hydrolases"/>
    <property type="match status" value="1"/>
</dbReference>
<dbReference type="RefSeq" id="WP_126577773.1">
    <property type="nucleotide sequence ID" value="NZ_BIFR01000001.1"/>
</dbReference>
<evidence type="ECO:0000313" key="1">
    <source>
        <dbReference type="EMBL" id="GCE10149.1"/>
    </source>
</evidence>
<gene>
    <name evidence="1" type="ORF">KTT_00080</name>
</gene>